<protein>
    <submittedName>
        <fullName evidence="1">Uncharacterized protein</fullName>
    </submittedName>
</protein>
<evidence type="ECO:0000313" key="1">
    <source>
        <dbReference type="EMBL" id="KAF0038662.1"/>
    </source>
</evidence>
<organism evidence="1 2">
    <name type="scientific">Scophthalmus maximus</name>
    <name type="common">Turbot</name>
    <name type="synonym">Psetta maxima</name>
    <dbReference type="NCBI Taxonomy" id="52904"/>
    <lineage>
        <taxon>Eukaryota</taxon>
        <taxon>Metazoa</taxon>
        <taxon>Chordata</taxon>
        <taxon>Craniata</taxon>
        <taxon>Vertebrata</taxon>
        <taxon>Euteleostomi</taxon>
        <taxon>Actinopterygii</taxon>
        <taxon>Neopterygii</taxon>
        <taxon>Teleostei</taxon>
        <taxon>Neoteleostei</taxon>
        <taxon>Acanthomorphata</taxon>
        <taxon>Carangaria</taxon>
        <taxon>Pleuronectiformes</taxon>
        <taxon>Pleuronectoidei</taxon>
        <taxon>Scophthalmidae</taxon>
        <taxon>Scophthalmus</taxon>
    </lineage>
</organism>
<dbReference type="EMBL" id="VEVO01000008">
    <property type="protein sequence ID" value="KAF0038662.1"/>
    <property type="molecule type" value="Genomic_DNA"/>
</dbReference>
<dbReference type="AlphaFoldDB" id="A0A6A4T929"/>
<dbReference type="Proteomes" id="UP000438429">
    <property type="component" value="Unassembled WGS sequence"/>
</dbReference>
<sequence>MRAPVQTEPALLCGFLLRKTSTTARCFRRSEAQPKERKRGISRRRFCRSRIRSRGGSGTRPRFAARFSPEADALDHVDDRLRMFISAFEYEKNWKRETIGGAVCSEQEIVTVHHVDQAPDSILCFSQKAALIREINIVPLEVILGQQSNSDIRERNEAQRRHTADERSCLMSECLAHRLPSVTWRRCIIGEGSEKLEEKSETDALLKVIALRVHVLSEDTRRSSFQNRALTFFFFFSFAHRLPSVTWRRCIIGEGSEKLEEKSETDALLKVIALRVHVLSEDTRRSSFQNRALTVCELLSQRHM</sequence>
<name>A0A6A4T929_SCOMX</name>
<proteinExistence type="predicted"/>
<gene>
    <name evidence="1" type="ORF">F2P81_009146</name>
</gene>
<evidence type="ECO:0000313" key="2">
    <source>
        <dbReference type="Proteomes" id="UP000438429"/>
    </source>
</evidence>
<reference evidence="1 2" key="1">
    <citation type="submission" date="2019-06" db="EMBL/GenBank/DDBJ databases">
        <title>Draft genomes of female and male turbot (Scophthalmus maximus).</title>
        <authorList>
            <person name="Xu H."/>
            <person name="Xu X.-W."/>
            <person name="Shao C."/>
            <person name="Chen S."/>
        </authorList>
    </citation>
    <scope>NUCLEOTIDE SEQUENCE [LARGE SCALE GENOMIC DNA]</scope>
    <source>
        <strain evidence="1">Ysfricsl-2016a</strain>
        <tissue evidence="1">Blood</tissue>
    </source>
</reference>
<accession>A0A6A4T929</accession>
<comment type="caution">
    <text evidence="1">The sequence shown here is derived from an EMBL/GenBank/DDBJ whole genome shotgun (WGS) entry which is preliminary data.</text>
</comment>